<name>A0A7R8UHY6_HERIL</name>
<dbReference type="Pfam" id="PF08615">
    <property type="entry name" value="RNase_H2_suC"/>
    <property type="match status" value="1"/>
</dbReference>
<dbReference type="AlphaFoldDB" id="A0A7R8UHY6"/>
<organism evidence="2 3">
    <name type="scientific">Hermetia illucens</name>
    <name type="common">Black soldier fly</name>
    <dbReference type="NCBI Taxonomy" id="343691"/>
    <lineage>
        <taxon>Eukaryota</taxon>
        <taxon>Metazoa</taxon>
        <taxon>Ecdysozoa</taxon>
        <taxon>Arthropoda</taxon>
        <taxon>Hexapoda</taxon>
        <taxon>Insecta</taxon>
        <taxon>Pterygota</taxon>
        <taxon>Neoptera</taxon>
        <taxon>Endopterygota</taxon>
        <taxon>Diptera</taxon>
        <taxon>Brachycera</taxon>
        <taxon>Stratiomyomorpha</taxon>
        <taxon>Stratiomyidae</taxon>
        <taxon>Hermetiinae</taxon>
        <taxon>Hermetia</taxon>
    </lineage>
</organism>
<dbReference type="EMBL" id="LR899010">
    <property type="protein sequence ID" value="CAD7080362.1"/>
    <property type="molecule type" value="Genomic_DNA"/>
</dbReference>
<evidence type="ECO:0000256" key="1">
    <source>
        <dbReference type="SAM" id="MobiDB-lite"/>
    </source>
</evidence>
<accession>A0A7R8UHY6</accession>
<dbReference type="Gene3D" id="2.40.128.680">
    <property type="match status" value="1"/>
</dbReference>
<dbReference type="FunCoup" id="A0A7R8UHY6">
    <property type="interactions" value="106"/>
</dbReference>
<dbReference type="CDD" id="cd09271">
    <property type="entry name" value="RNase_H2-C"/>
    <property type="match status" value="1"/>
</dbReference>
<dbReference type="InParanoid" id="A0A7R8UHY6"/>
<evidence type="ECO:0000313" key="2">
    <source>
        <dbReference type="EMBL" id="CAD7080362.1"/>
    </source>
</evidence>
<dbReference type="Proteomes" id="UP000594454">
    <property type="component" value="Chromosome 2"/>
</dbReference>
<keyword evidence="3" id="KW-1185">Reference proteome</keyword>
<dbReference type="GO" id="GO:0032299">
    <property type="term" value="C:ribonuclease H2 complex"/>
    <property type="evidence" value="ECO:0007669"/>
    <property type="project" value="InterPro"/>
</dbReference>
<dbReference type="InterPro" id="IPR013924">
    <property type="entry name" value="RNase_H2_suC"/>
</dbReference>
<dbReference type="OMA" id="RGYPLMG"/>
<proteinExistence type="predicted"/>
<gene>
    <name evidence="2" type="ORF">HERILL_LOCUS3519</name>
</gene>
<evidence type="ECO:0000313" key="3">
    <source>
        <dbReference type="Proteomes" id="UP000594454"/>
    </source>
</evidence>
<reference evidence="2 3" key="1">
    <citation type="submission" date="2020-11" db="EMBL/GenBank/DDBJ databases">
        <authorList>
            <person name="Wallbank WR R."/>
            <person name="Pardo Diaz C."/>
            <person name="Kozak K."/>
            <person name="Martin S."/>
            <person name="Jiggins C."/>
            <person name="Moest M."/>
            <person name="Warren A I."/>
            <person name="Generalovic N T."/>
            <person name="Byers J.R.P. K."/>
            <person name="Montejo-Kovacevich G."/>
            <person name="Yen C E."/>
        </authorList>
    </citation>
    <scope>NUCLEOTIDE SEQUENCE [LARGE SCALE GENOMIC DNA]</scope>
</reference>
<dbReference type="PANTHER" id="PTHR47204:SF1">
    <property type="entry name" value="RIBONUCLEASE H2 SUBUNIT C"/>
    <property type="match status" value="1"/>
</dbReference>
<dbReference type="PANTHER" id="PTHR47204">
    <property type="entry name" value="OS02G0168900 PROTEIN"/>
    <property type="match status" value="1"/>
</dbReference>
<sequence>MSINLELSQSQLNDPKTNDIKLHYMPASIQGDGAANVDLFFNNYTAEENGVMRNTFRGHSLEGCKFTVPNTHKGLIFQETDTPLDENTNRVFKLAGSFDSFNYWNYDKAPSKADAFRQMWDVVSVAEAMSADISMDDIEKEMERRKKKTEDSKEKSEP</sequence>
<feature type="compositionally biased region" description="Basic and acidic residues" evidence="1">
    <location>
        <begin position="141"/>
        <end position="158"/>
    </location>
</feature>
<dbReference type="OrthoDB" id="6222486at2759"/>
<feature type="region of interest" description="Disordered" evidence="1">
    <location>
        <begin position="136"/>
        <end position="158"/>
    </location>
</feature>
<dbReference type="GO" id="GO:0006401">
    <property type="term" value="P:RNA catabolic process"/>
    <property type="evidence" value="ECO:0007669"/>
    <property type="project" value="InterPro"/>
</dbReference>
<protein>
    <submittedName>
        <fullName evidence="2">Uncharacterized protein</fullName>
    </submittedName>
</protein>